<feature type="domain" description="Calcineurin-like phosphoesterase" evidence="4">
    <location>
        <begin position="158"/>
        <end position="325"/>
    </location>
</feature>
<dbReference type="GO" id="GO:0009245">
    <property type="term" value="P:lipid A biosynthetic process"/>
    <property type="evidence" value="ECO:0007669"/>
    <property type="project" value="TreeGrafter"/>
</dbReference>
<evidence type="ECO:0000256" key="1">
    <source>
        <dbReference type="ARBA" id="ARBA00022723"/>
    </source>
</evidence>
<dbReference type="PANTHER" id="PTHR31302">
    <property type="entry name" value="TRANSMEMBRANE PROTEIN WITH METALLOPHOSPHOESTERASE DOMAIN-RELATED"/>
    <property type="match status" value="1"/>
</dbReference>
<dbReference type="EMBL" id="FOFS01000007">
    <property type="protein sequence ID" value="SEQ51842.1"/>
    <property type="molecule type" value="Genomic_DNA"/>
</dbReference>
<name>A0A1H9GNY7_9GAMM</name>
<dbReference type="InterPro" id="IPR004843">
    <property type="entry name" value="Calcineurin-like_PHP"/>
</dbReference>
<keyword evidence="3" id="KW-1133">Transmembrane helix</keyword>
<feature type="transmembrane region" description="Helical" evidence="3">
    <location>
        <begin position="33"/>
        <end position="53"/>
    </location>
</feature>
<evidence type="ECO:0000256" key="3">
    <source>
        <dbReference type="SAM" id="Phobius"/>
    </source>
</evidence>
<dbReference type="GO" id="GO:0046872">
    <property type="term" value="F:metal ion binding"/>
    <property type="evidence" value="ECO:0007669"/>
    <property type="project" value="UniProtKB-KW"/>
</dbReference>
<evidence type="ECO:0000313" key="6">
    <source>
        <dbReference type="Proteomes" id="UP000199233"/>
    </source>
</evidence>
<feature type="transmembrane region" description="Helical" evidence="3">
    <location>
        <begin position="105"/>
        <end position="128"/>
    </location>
</feature>
<evidence type="ECO:0000259" key="4">
    <source>
        <dbReference type="Pfam" id="PF00149"/>
    </source>
</evidence>
<sequence>MRSSAAWILLALSAALHGYLAWRLLPLLPAGPLPWLAGAYLLASALLLPLPLLARIVWQRDLPDALSGLGFLAMGVFSFLFVLSLLRELLLLLAQVLDWLHPELIPLSTLAQVSALAVLALSAGLVLIGYRNARMLARVVQVDVPIAGLPEALHGFAIAQISDIHVGPTIKHDYLHKIVQAVNALNADLVAVTGDVVDGSVAALRAHVAPLAQLRARHGVYAVTGNHEYYSGAPDWIAHWRELGLSVLLNEHAVLEHEGERLLVAGVTDYSAHVFHREHRSDPHQALAGAPADIAMKLLLAHQPRSAERAAEAGFHLQLSGHTHGGQFLPWNFFVPLQQPFIAGLKRWQSLWVYTSRGTGYWGPPLRLGAPAEITHLRLVRA</sequence>
<evidence type="ECO:0000256" key="2">
    <source>
        <dbReference type="ARBA" id="ARBA00022801"/>
    </source>
</evidence>
<proteinExistence type="predicted"/>
<dbReference type="SUPFAM" id="SSF56300">
    <property type="entry name" value="Metallo-dependent phosphatases"/>
    <property type="match status" value="1"/>
</dbReference>
<dbReference type="CDD" id="cd07385">
    <property type="entry name" value="MPP_YkuE_C"/>
    <property type="match status" value="1"/>
</dbReference>
<keyword evidence="6" id="KW-1185">Reference proteome</keyword>
<keyword evidence="3" id="KW-0472">Membrane</keyword>
<dbReference type="GO" id="GO:0008758">
    <property type="term" value="F:UDP-2,3-diacylglucosamine hydrolase activity"/>
    <property type="evidence" value="ECO:0007669"/>
    <property type="project" value="TreeGrafter"/>
</dbReference>
<dbReference type="AlphaFoldDB" id="A0A1H9GNY7"/>
<organism evidence="5 6">
    <name type="scientific">Solimonas aquatica</name>
    <dbReference type="NCBI Taxonomy" id="489703"/>
    <lineage>
        <taxon>Bacteria</taxon>
        <taxon>Pseudomonadati</taxon>
        <taxon>Pseudomonadota</taxon>
        <taxon>Gammaproteobacteria</taxon>
        <taxon>Nevskiales</taxon>
        <taxon>Nevskiaceae</taxon>
        <taxon>Solimonas</taxon>
    </lineage>
</organism>
<dbReference type="Proteomes" id="UP000199233">
    <property type="component" value="Unassembled WGS sequence"/>
</dbReference>
<protein>
    <recommendedName>
        <fullName evidence="4">Calcineurin-like phosphoesterase domain-containing protein</fullName>
    </recommendedName>
</protein>
<keyword evidence="1" id="KW-0479">Metal-binding</keyword>
<keyword evidence="3" id="KW-0812">Transmembrane</keyword>
<dbReference type="Pfam" id="PF00149">
    <property type="entry name" value="Metallophos"/>
    <property type="match status" value="1"/>
</dbReference>
<dbReference type="GO" id="GO:0016020">
    <property type="term" value="C:membrane"/>
    <property type="evidence" value="ECO:0007669"/>
    <property type="project" value="GOC"/>
</dbReference>
<evidence type="ECO:0000313" key="5">
    <source>
        <dbReference type="EMBL" id="SEQ51842.1"/>
    </source>
</evidence>
<accession>A0A1H9GNY7</accession>
<dbReference type="Gene3D" id="3.60.21.10">
    <property type="match status" value="1"/>
</dbReference>
<reference evidence="5 6" key="1">
    <citation type="submission" date="2016-10" db="EMBL/GenBank/DDBJ databases">
        <authorList>
            <person name="de Groot N.N."/>
        </authorList>
    </citation>
    <scope>NUCLEOTIDE SEQUENCE [LARGE SCALE GENOMIC DNA]</scope>
    <source>
        <strain evidence="5 6">DSM 25927</strain>
    </source>
</reference>
<dbReference type="InterPro" id="IPR029052">
    <property type="entry name" value="Metallo-depent_PP-like"/>
</dbReference>
<dbReference type="PANTHER" id="PTHR31302:SF31">
    <property type="entry name" value="PHOSPHODIESTERASE YAEI"/>
    <property type="match status" value="1"/>
</dbReference>
<gene>
    <name evidence="5" type="ORF">SAMN04488038_107151</name>
</gene>
<dbReference type="RefSeq" id="WP_093285508.1">
    <property type="nucleotide sequence ID" value="NZ_FOFS01000007.1"/>
</dbReference>
<dbReference type="InterPro" id="IPR051158">
    <property type="entry name" value="Metallophosphoesterase_sf"/>
</dbReference>
<dbReference type="OrthoDB" id="9780884at2"/>
<feature type="transmembrane region" description="Helical" evidence="3">
    <location>
        <begin position="65"/>
        <end position="85"/>
    </location>
</feature>
<keyword evidence="2" id="KW-0378">Hydrolase</keyword>